<evidence type="ECO:0000256" key="6">
    <source>
        <dbReference type="SAM" id="SignalP"/>
    </source>
</evidence>
<dbReference type="Gene3D" id="2.170.140.10">
    <property type="entry name" value="Chitin binding domain"/>
    <property type="match status" value="1"/>
</dbReference>
<dbReference type="Pfam" id="PF01607">
    <property type="entry name" value="CBM_14"/>
    <property type="match status" value="1"/>
</dbReference>
<organism evidence="8 9">
    <name type="scientific">Halocaridina rubra</name>
    <name type="common">Hawaiian red shrimp</name>
    <dbReference type="NCBI Taxonomy" id="373956"/>
    <lineage>
        <taxon>Eukaryota</taxon>
        <taxon>Metazoa</taxon>
        <taxon>Ecdysozoa</taxon>
        <taxon>Arthropoda</taxon>
        <taxon>Crustacea</taxon>
        <taxon>Multicrustacea</taxon>
        <taxon>Malacostraca</taxon>
        <taxon>Eumalacostraca</taxon>
        <taxon>Eucarida</taxon>
        <taxon>Decapoda</taxon>
        <taxon>Pleocyemata</taxon>
        <taxon>Caridea</taxon>
        <taxon>Atyoidea</taxon>
        <taxon>Atyidae</taxon>
        <taxon>Halocaridina</taxon>
    </lineage>
</organism>
<keyword evidence="1" id="KW-0147">Chitin-binding</keyword>
<feature type="domain" description="Chitin-binding type-2" evidence="7">
    <location>
        <begin position="44"/>
        <end position="103"/>
    </location>
</feature>
<dbReference type="InterPro" id="IPR002557">
    <property type="entry name" value="Chitin-bd_dom"/>
</dbReference>
<feature type="signal peptide" evidence="6">
    <location>
        <begin position="1"/>
        <end position="17"/>
    </location>
</feature>
<dbReference type="GO" id="GO:0005576">
    <property type="term" value="C:extracellular region"/>
    <property type="evidence" value="ECO:0007669"/>
    <property type="project" value="InterPro"/>
</dbReference>
<evidence type="ECO:0000256" key="2">
    <source>
        <dbReference type="ARBA" id="ARBA00022729"/>
    </source>
</evidence>
<evidence type="ECO:0000259" key="7">
    <source>
        <dbReference type="PROSITE" id="PS50940"/>
    </source>
</evidence>
<feature type="chain" id="PRO_5042934311" description="Chitin-binding type-2 domain-containing protein" evidence="6">
    <location>
        <begin position="18"/>
        <end position="109"/>
    </location>
</feature>
<protein>
    <recommendedName>
        <fullName evidence="7">Chitin-binding type-2 domain-containing protein</fullName>
    </recommendedName>
</protein>
<evidence type="ECO:0000313" key="8">
    <source>
        <dbReference type="EMBL" id="KAK7077549.1"/>
    </source>
</evidence>
<dbReference type="AlphaFoldDB" id="A0AAN8XEB0"/>
<evidence type="ECO:0000313" key="9">
    <source>
        <dbReference type="Proteomes" id="UP001381693"/>
    </source>
</evidence>
<dbReference type="SMART" id="SM00494">
    <property type="entry name" value="ChtBD2"/>
    <property type="match status" value="1"/>
</dbReference>
<dbReference type="Proteomes" id="UP001381693">
    <property type="component" value="Unassembled WGS sequence"/>
</dbReference>
<evidence type="ECO:0000256" key="3">
    <source>
        <dbReference type="ARBA" id="ARBA00022737"/>
    </source>
</evidence>
<comment type="caution">
    <text evidence="8">The sequence shown here is derived from an EMBL/GenBank/DDBJ whole genome shotgun (WGS) entry which is preliminary data.</text>
</comment>
<dbReference type="EMBL" id="JAXCGZ010008574">
    <property type="protein sequence ID" value="KAK7077549.1"/>
    <property type="molecule type" value="Genomic_DNA"/>
</dbReference>
<keyword evidence="9" id="KW-1185">Reference proteome</keyword>
<dbReference type="PANTHER" id="PTHR23301">
    <property type="entry name" value="CHITIN BINDING PERITROPHIN-A"/>
    <property type="match status" value="1"/>
</dbReference>
<sequence length="109" mass="12091">MKVVIFTLSVLVVLASARIDYTPNLTCENGSPTEVTPQPPSEITEQCPAVDPPESVYLDNPDQCSSFYECVHGDAIFKCCPPPLLWDSARQVCDWDYNVDCGSRPNSEY</sequence>
<reference evidence="8 9" key="1">
    <citation type="submission" date="2023-11" db="EMBL/GenBank/DDBJ databases">
        <title>Halocaridina rubra genome assembly.</title>
        <authorList>
            <person name="Smith C."/>
        </authorList>
    </citation>
    <scope>NUCLEOTIDE SEQUENCE [LARGE SCALE GENOMIC DNA]</scope>
    <source>
        <strain evidence="8">EP-1</strain>
        <tissue evidence="8">Whole</tissue>
    </source>
</reference>
<evidence type="ECO:0000256" key="1">
    <source>
        <dbReference type="ARBA" id="ARBA00022669"/>
    </source>
</evidence>
<proteinExistence type="predicted"/>
<dbReference type="InterPro" id="IPR051940">
    <property type="entry name" value="Chitin_bind-dev_reg"/>
</dbReference>
<evidence type="ECO:0000256" key="4">
    <source>
        <dbReference type="ARBA" id="ARBA00023157"/>
    </source>
</evidence>
<keyword evidence="2 6" id="KW-0732">Signal</keyword>
<keyword evidence="3" id="KW-0677">Repeat</keyword>
<dbReference type="GO" id="GO:0008061">
    <property type="term" value="F:chitin binding"/>
    <property type="evidence" value="ECO:0007669"/>
    <property type="project" value="UniProtKB-KW"/>
</dbReference>
<name>A0AAN8XEB0_HALRR</name>
<dbReference type="PROSITE" id="PS50940">
    <property type="entry name" value="CHIT_BIND_II"/>
    <property type="match status" value="1"/>
</dbReference>
<dbReference type="InterPro" id="IPR036508">
    <property type="entry name" value="Chitin-bd_dom_sf"/>
</dbReference>
<keyword evidence="4" id="KW-1015">Disulfide bond</keyword>
<accession>A0AAN8XEB0</accession>
<dbReference type="SUPFAM" id="SSF57625">
    <property type="entry name" value="Invertebrate chitin-binding proteins"/>
    <property type="match status" value="1"/>
</dbReference>
<evidence type="ECO:0000256" key="5">
    <source>
        <dbReference type="ARBA" id="ARBA00023180"/>
    </source>
</evidence>
<dbReference type="PANTHER" id="PTHR23301:SF0">
    <property type="entry name" value="CHITIN-BINDING TYPE-2 DOMAIN-CONTAINING PROTEIN-RELATED"/>
    <property type="match status" value="1"/>
</dbReference>
<keyword evidence="5" id="KW-0325">Glycoprotein</keyword>
<gene>
    <name evidence="8" type="ORF">SK128_020093</name>
</gene>